<feature type="region of interest" description="Disordered" evidence="1">
    <location>
        <begin position="71"/>
        <end position="91"/>
    </location>
</feature>
<gene>
    <name evidence="2" type="ORF">NDU88_003055</name>
</gene>
<feature type="region of interest" description="Disordered" evidence="1">
    <location>
        <begin position="123"/>
        <end position="189"/>
    </location>
</feature>
<dbReference type="AlphaFoldDB" id="A0AAV7TPW6"/>
<keyword evidence="3" id="KW-1185">Reference proteome</keyword>
<evidence type="ECO:0000256" key="1">
    <source>
        <dbReference type="SAM" id="MobiDB-lite"/>
    </source>
</evidence>
<sequence length="189" mass="20205">MLSPITHPLTSLSQRDSLSLLPGFSLRANSSTWVNHPQTALSGCRHVRCSLPPLLGASVLLGPRLGPRDPAAPAPQLFNGSAGRCSPGSATAALRSEALALRPPERRGDQAKGGQSMNMEARLQAPVHPEQPVRCRPLPHRSPGRAPCSSPRPLHTRSGAGTANFMHPARCPSRPPRRPRSCPTRTDRV</sequence>
<name>A0AAV7TPW6_PLEWA</name>
<organism evidence="2 3">
    <name type="scientific">Pleurodeles waltl</name>
    <name type="common">Iberian ribbed newt</name>
    <dbReference type="NCBI Taxonomy" id="8319"/>
    <lineage>
        <taxon>Eukaryota</taxon>
        <taxon>Metazoa</taxon>
        <taxon>Chordata</taxon>
        <taxon>Craniata</taxon>
        <taxon>Vertebrata</taxon>
        <taxon>Euteleostomi</taxon>
        <taxon>Amphibia</taxon>
        <taxon>Batrachia</taxon>
        <taxon>Caudata</taxon>
        <taxon>Salamandroidea</taxon>
        <taxon>Salamandridae</taxon>
        <taxon>Pleurodelinae</taxon>
        <taxon>Pleurodeles</taxon>
    </lineage>
</organism>
<evidence type="ECO:0000313" key="2">
    <source>
        <dbReference type="EMBL" id="KAJ1177803.1"/>
    </source>
</evidence>
<dbReference type="Proteomes" id="UP001066276">
    <property type="component" value="Chromosome 3_2"/>
</dbReference>
<comment type="caution">
    <text evidence="2">The sequence shown here is derived from an EMBL/GenBank/DDBJ whole genome shotgun (WGS) entry which is preliminary data.</text>
</comment>
<evidence type="ECO:0000313" key="3">
    <source>
        <dbReference type="Proteomes" id="UP001066276"/>
    </source>
</evidence>
<reference evidence="2" key="1">
    <citation type="journal article" date="2022" name="bioRxiv">
        <title>Sequencing and chromosome-scale assembly of the giantPleurodeles waltlgenome.</title>
        <authorList>
            <person name="Brown T."/>
            <person name="Elewa A."/>
            <person name="Iarovenko S."/>
            <person name="Subramanian E."/>
            <person name="Araus A.J."/>
            <person name="Petzold A."/>
            <person name="Susuki M."/>
            <person name="Suzuki K.-i.T."/>
            <person name="Hayashi T."/>
            <person name="Toyoda A."/>
            <person name="Oliveira C."/>
            <person name="Osipova E."/>
            <person name="Leigh N.D."/>
            <person name="Simon A."/>
            <person name="Yun M.H."/>
        </authorList>
    </citation>
    <scope>NUCLEOTIDE SEQUENCE</scope>
    <source>
        <strain evidence="2">20211129_DDA</strain>
        <tissue evidence="2">Liver</tissue>
    </source>
</reference>
<accession>A0AAV7TPW6</accession>
<dbReference type="EMBL" id="JANPWB010000006">
    <property type="protein sequence ID" value="KAJ1177803.1"/>
    <property type="molecule type" value="Genomic_DNA"/>
</dbReference>
<proteinExistence type="predicted"/>
<protein>
    <submittedName>
        <fullName evidence="2">Uncharacterized protein</fullName>
    </submittedName>
</protein>